<accession>A0A0C1UXH9</accession>
<dbReference type="AlphaFoldDB" id="A0A0C1UXH9"/>
<reference evidence="10" key="3">
    <citation type="submission" date="2020-02" db="EMBL/GenBank/DDBJ databases">
        <authorList>
            <person name="Sarangi A.N."/>
            <person name="Ghosh S."/>
            <person name="Mukherjee M."/>
            <person name="Tripathy S."/>
        </authorList>
    </citation>
    <scope>NUCLEOTIDE SEQUENCE</scope>
    <source>
        <strain evidence="10">BDU141951</strain>
    </source>
</reference>
<dbReference type="EMBL" id="JTHE02000002">
    <property type="protein sequence ID" value="NEV65819.1"/>
    <property type="molecule type" value="Genomic_DNA"/>
</dbReference>
<dbReference type="CDD" id="cd05390">
    <property type="entry name" value="HypB"/>
    <property type="match status" value="1"/>
</dbReference>
<dbReference type="Gene3D" id="3.40.50.300">
    <property type="entry name" value="P-loop containing nucleotide triphosphate hydrolases"/>
    <property type="match status" value="1"/>
</dbReference>
<evidence type="ECO:0000259" key="9">
    <source>
        <dbReference type="Pfam" id="PF02492"/>
    </source>
</evidence>
<organism evidence="10">
    <name type="scientific">Lyngbya confervoides BDU141951</name>
    <dbReference type="NCBI Taxonomy" id="1574623"/>
    <lineage>
        <taxon>Bacteria</taxon>
        <taxon>Bacillati</taxon>
        <taxon>Cyanobacteriota</taxon>
        <taxon>Cyanophyceae</taxon>
        <taxon>Oscillatoriophycideae</taxon>
        <taxon>Oscillatoriales</taxon>
        <taxon>Microcoleaceae</taxon>
        <taxon>Lyngbya</taxon>
    </lineage>
</organism>
<evidence type="ECO:0000256" key="8">
    <source>
        <dbReference type="SAM" id="MobiDB-lite"/>
    </source>
</evidence>
<evidence type="ECO:0000256" key="3">
    <source>
        <dbReference type="ARBA" id="ARBA00022723"/>
    </source>
</evidence>
<feature type="domain" description="CobW/HypB/UreG nucleotide-binding" evidence="9">
    <location>
        <begin position="121"/>
        <end position="280"/>
    </location>
</feature>
<feature type="compositionally biased region" description="Basic residues" evidence="8">
    <location>
        <begin position="55"/>
        <end position="64"/>
    </location>
</feature>
<dbReference type="Pfam" id="PF02492">
    <property type="entry name" value="cobW"/>
    <property type="match status" value="1"/>
</dbReference>
<sequence length="306" mass="32761">MCVTCGCSDGAQATYTRPGAATTGATESPSHSHVLADGTVVTHSHDEHDHAPHEHAHHGNGHHQVSHPAIAIPAASQPSAETHALAHGTTLTLEQNLLAKNDRLATQNRDWFRAHSITALNLVSSPGAGKTTLLVRTIADLQAEIPITVIEGDQETANDAERIAATGCPTIQVNTGTGCHLEAAMIDRGLQALNPPDHSLVLIENVGNLVCPALFDLGEHAKVAMLSVTEGEDKPLKYPHMFRASQVMVLTKIDLLPYVNFDVQRCLDYARQVNPQLRIFQVSATTGAGLADWYDWLKATVQSAEA</sequence>
<keyword evidence="7" id="KW-0342">GTP-binding</keyword>
<evidence type="ECO:0000256" key="4">
    <source>
        <dbReference type="ARBA" id="ARBA00022741"/>
    </source>
</evidence>
<protein>
    <submittedName>
        <fullName evidence="10">Hydrogenase nickel incorporation protein HypB</fullName>
    </submittedName>
</protein>
<evidence type="ECO:0000256" key="7">
    <source>
        <dbReference type="ARBA" id="ARBA00023134"/>
    </source>
</evidence>
<dbReference type="SUPFAM" id="SSF52540">
    <property type="entry name" value="P-loop containing nucleoside triphosphate hydrolases"/>
    <property type="match status" value="1"/>
</dbReference>
<feature type="compositionally biased region" description="Basic and acidic residues" evidence="8">
    <location>
        <begin position="44"/>
        <end position="54"/>
    </location>
</feature>
<evidence type="ECO:0000256" key="5">
    <source>
        <dbReference type="ARBA" id="ARBA00022801"/>
    </source>
</evidence>
<keyword evidence="5" id="KW-0378">Hydrolase</keyword>
<dbReference type="InterPro" id="IPR004392">
    <property type="entry name" value="Hyd_mat_HypB"/>
</dbReference>
<dbReference type="PANTHER" id="PTHR30134:SF2">
    <property type="entry name" value="HYDROGENASE MATURATION FACTOR HYPB"/>
    <property type="match status" value="1"/>
</dbReference>
<dbReference type="NCBIfam" id="TIGR00073">
    <property type="entry name" value="hypB"/>
    <property type="match status" value="1"/>
</dbReference>
<name>A0A0C1UXH9_9CYAN</name>
<reference evidence="10" key="1">
    <citation type="submission" date="2014-11" db="EMBL/GenBank/DDBJ databases">
        <authorList>
            <person name="Malar M.C."/>
            <person name="Sen D."/>
            <person name="Tripathy S."/>
        </authorList>
    </citation>
    <scope>NUCLEOTIDE SEQUENCE</scope>
    <source>
        <strain evidence="10">BDU141951</strain>
    </source>
</reference>
<evidence type="ECO:0000256" key="2">
    <source>
        <dbReference type="ARBA" id="ARBA00022596"/>
    </source>
</evidence>
<keyword evidence="2" id="KW-0533">Nickel</keyword>
<proteinExistence type="inferred from homology"/>
<evidence type="ECO:0000313" key="10">
    <source>
        <dbReference type="EMBL" id="NEV65819.1"/>
    </source>
</evidence>
<comment type="caution">
    <text evidence="10">The sequence shown here is derived from an EMBL/GenBank/DDBJ whole genome shotgun (WGS) entry which is preliminary data.</text>
</comment>
<feature type="region of interest" description="Disordered" evidence="8">
    <location>
        <begin position="44"/>
        <end position="64"/>
    </location>
</feature>
<evidence type="ECO:0000256" key="1">
    <source>
        <dbReference type="ARBA" id="ARBA00006211"/>
    </source>
</evidence>
<dbReference type="GO" id="GO:0005525">
    <property type="term" value="F:GTP binding"/>
    <property type="evidence" value="ECO:0007669"/>
    <property type="project" value="UniProtKB-KW"/>
</dbReference>
<dbReference type="GO" id="GO:0003924">
    <property type="term" value="F:GTPase activity"/>
    <property type="evidence" value="ECO:0007669"/>
    <property type="project" value="InterPro"/>
</dbReference>
<dbReference type="GO" id="GO:0016151">
    <property type="term" value="F:nickel cation binding"/>
    <property type="evidence" value="ECO:0007669"/>
    <property type="project" value="InterPro"/>
</dbReference>
<gene>
    <name evidence="10" type="primary">hypB</name>
    <name evidence="10" type="ORF">QQ91_001665</name>
</gene>
<dbReference type="PANTHER" id="PTHR30134">
    <property type="entry name" value="HYDROGENASE PROTEIN ASSEMBLY PROTEIN, NICKEL CHAPERONE"/>
    <property type="match status" value="1"/>
</dbReference>
<comment type="similarity">
    <text evidence="1">Belongs to the SIMIBI class G3E GTPase family. HypB/HupM subfamily.</text>
</comment>
<keyword evidence="6" id="KW-0862">Zinc</keyword>
<dbReference type="GO" id="GO:0051604">
    <property type="term" value="P:protein maturation"/>
    <property type="evidence" value="ECO:0007669"/>
    <property type="project" value="InterPro"/>
</dbReference>
<dbReference type="GO" id="GO:0008270">
    <property type="term" value="F:zinc ion binding"/>
    <property type="evidence" value="ECO:0007669"/>
    <property type="project" value="TreeGrafter"/>
</dbReference>
<evidence type="ECO:0000256" key="6">
    <source>
        <dbReference type="ARBA" id="ARBA00022833"/>
    </source>
</evidence>
<dbReference type="InterPro" id="IPR003495">
    <property type="entry name" value="CobW/HypB/UreG_nucleotide-bd"/>
</dbReference>
<keyword evidence="3" id="KW-0479">Metal-binding</keyword>
<keyword evidence="4" id="KW-0547">Nucleotide-binding</keyword>
<reference evidence="10" key="2">
    <citation type="journal article" date="2015" name="Genome Announc.">
        <title>Draft Genome Sequence of Filamentous Marine Cyanobacterium Lyngbya confervoides Strain BDU141951.</title>
        <authorList>
            <person name="Chandrababunaidu M.M."/>
            <person name="Sen D."/>
            <person name="Tripathy S."/>
        </authorList>
    </citation>
    <scope>NUCLEOTIDE SEQUENCE</scope>
    <source>
        <strain evidence="10">BDU141951</strain>
    </source>
</reference>
<dbReference type="InterPro" id="IPR027417">
    <property type="entry name" value="P-loop_NTPase"/>
</dbReference>